<dbReference type="PANTHER" id="PTHR47918:SF1">
    <property type="entry name" value="DNA-BINDING PROTEIN FIS"/>
    <property type="match status" value="1"/>
</dbReference>
<proteinExistence type="inferred from homology"/>
<keyword evidence="2" id="KW-0238">DNA-binding</keyword>
<dbReference type="SUPFAM" id="SSF46689">
    <property type="entry name" value="Homeodomain-like"/>
    <property type="match status" value="1"/>
</dbReference>
<dbReference type="EMBL" id="BMJS01000036">
    <property type="protein sequence ID" value="GGG05502.1"/>
    <property type="molecule type" value="Genomic_DNA"/>
</dbReference>
<reference evidence="6" key="2">
    <citation type="submission" date="2020-09" db="EMBL/GenBank/DDBJ databases">
        <authorList>
            <person name="Sun Q."/>
            <person name="Zhou Y."/>
        </authorList>
    </citation>
    <scope>NUCLEOTIDE SEQUENCE</scope>
    <source>
        <strain evidence="6">CGMCC 1.15758</strain>
    </source>
</reference>
<sequence>MPATMHYGDAHKQDAHQQDLPLRDHIKEVIATYYKNMVSQGTKPQNVYELVMAEVELPLIEATMEYTGGNQSRAAKILGINRGTFRKKLAHYGML</sequence>
<evidence type="ECO:0000256" key="4">
    <source>
        <dbReference type="SAM" id="MobiDB-lite"/>
    </source>
</evidence>
<dbReference type="RefSeq" id="WP_117003692.1">
    <property type="nucleotide sequence ID" value="NZ_BMJS01000036.1"/>
</dbReference>
<dbReference type="PIRSF" id="PIRSF002097">
    <property type="entry name" value="DNA-binding_Fis"/>
    <property type="match status" value="1"/>
</dbReference>
<feature type="compositionally biased region" description="Basic and acidic residues" evidence="4">
    <location>
        <begin position="8"/>
        <end position="21"/>
    </location>
</feature>
<dbReference type="GO" id="GO:0006355">
    <property type="term" value="P:regulation of DNA-templated transcription"/>
    <property type="evidence" value="ECO:0007669"/>
    <property type="project" value="InterPro"/>
</dbReference>
<reference evidence="6" key="1">
    <citation type="journal article" date="2014" name="Int. J. Syst. Evol. Microbiol.">
        <title>Complete genome sequence of Corynebacterium casei LMG S-19264T (=DSM 44701T), isolated from a smear-ripened cheese.</title>
        <authorList>
            <consortium name="US DOE Joint Genome Institute (JGI-PGF)"/>
            <person name="Walter F."/>
            <person name="Albersmeier A."/>
            <person name="Kalinowski J."/>
            <person name="Ruckert C."/>
        </authorList>
    </citation>
    <scope>NUCLEOTIDE SEQUENCE</scope>
    <source>
        <strain evidence="6">CGMCC 1.15758</strain>
    </source>
</reference>
<dbReference type="InterPro" id="IPR002197">
    <property type="entry name" value="HTH_Fis"/>
</dbReference>
<dbReference type="Gene3D" id="1.10.10.60">
    <property type="entry name" value="Homeodomain-like"/>
    <property type="match status" value="1"/>
</dbReference>
<feature type="region of interest" description="Disordered" evidence="4">
    <location>
        <begin position="1"/>
        <end position="21"/>
    </location>
</feature>
<dbReference type="GO" id="GO:0043565">
    <property type="term" value="F:sequence-specific DNA binding"/>
    <property type="evidence" value="ECO:0007669"/>
    <property type="project" value="InterPro"/>
</dbReference>
<dbReference type="Pfam" id="PF02954">
    <property type="entry name" value="HTH_8"/>
    <property type="match status" value="1"/>
</dbReference>
<evidence type="ECO:0000313" key="7">
    <source>
        <dbReference type="Proteomes" id="UP000636949"/>
    </source>
</evidence>
<dbReference type="InterPro" id="IPR005412">
    <property type="entry name" value="Fis_DNA-bd"/>
</dbReference>
<gene>
    <name evidence="6" type="ORF">GCM10010995_23740</name>
</gene>
<dbReference type="PRINTS" id="PR01590">
    <property type="entry name" value="HTHFIS"/>
</dbReference>
<evidence type="ECO:0000256" key="1">
    <source>
        <dbReference type="ARBA" id="ARBA00008559"/>
    </source>
</evidence>
<dbReference type="PANTHER" id="PTHR47918">
    <property type="entry name" value="DNA-BINDING PROTEIN FIS"/>
    <property type="match status" value="1"/>
</dbReference>
<keyword evidence="7" id="KW-1185">Reference proteome</keyword>
<evidence type="ECO:0000256" key="3">
    <source>
        <dbReference type="ARBA" id="ARBA00029540"/>
    </source>
</evidence>
<comment type="caution">
    <text evidence="6">The sequence shown here is derived from an EMBL/GenBank/DDBJ whole genome shotgun (WGS) entry which is preliminary data.</text>
</comment>
<organism evidence="6 7">
    <name type="scientific">Cysteiniphilum litorale</name>
    <dbReference type="NCBI Taxonomy" id="2056700"/>
    <lineage>
        <taxon>Bacteria</taxon>
        <taxon>Pseudomonadati</taxon>
        <taxon>Pseudomonadota</taxon>
        <taxon>Gammaproteobacteria</taxon>
        <taxon>Thiotrichales</taxon>
        <taxon>Fastidiosibacteraceae</taxon>
        <taxon>Cysteiniphilum</taxon>
    </lineage>
</organism>
<dbReference type="Proteomes" id="UP000636949">
    <property type="component" value="Unassembled WGS sequence"/>
</dbReference>
<dbReference type="InterPro" id="IPR009057">
    <property type="entry name" value="Homeodomain-like_sf"/>
</dbReference>
<dbReference type="OrthoDB" id="9802388at2"/>
<dbReference type="InterPro" id="IPR050207">
    <property type="entry name" value="Trans_regulatory_Fis"/>
</dbReference>
<name>A0A8J2Z6B2_9GAMM</name>
<protein>
    <recommendedName>
        <fullName evidence="3">Putative Fis-like DNA-binding protein</fullName>
    </recommendedName>
</protein>
<comment type="similarity">
    <text evidence="1">Belongs to the transcriptional regulatory Fis family.</text>
</comment>
<evidence type="ECO:0000313" key="6">
    <source>
        <dbReference type="EMBL" id="GGG05502.1"/>
    </source>
</evidence>
<evidence type="ECO:0000256" key="2">
    <source>
        <dbReference type="ARBA" id="ARBA00023125"/>
    </source>
</evidence>
<accession>A0A8J2Z6B2</accession>
<dbReference type="AlphaFoldDB" id="A0A8J2Z6B2"/>
<feature type="domain" description="DNA binding HTH" evidence="5">
    <location>
        <begin position="52"/>
        <end position="92"/>
    </location>
</feature>
<evidence type="ECO:0000259" key="5">
    <source>
        <dbReference type="Pfam" id="PF02954"/>
    </source>
</evidence>